<dbReference type="PANTHER" id="PTHR11690">
    <property type="entry name" value="AMILORIDE-SENSITIVE SODIUM CHANNEL-RELATED"/>
    <property type="match status" value="1"/>
</dbReference>
<dbReference type="EMBL" id="AMQN01002627">
    <property type="status" value="NOT_ANNOTATED_CDS"/>
    <property type="molecule type" value="Genomic_DNA"/>
</dbReference>
<evidence type="ECO:0000256" key="12">
    <source>
        <dbReference type="SAM" id="Phobius"/>
    </source>
</evidence>
<evidence type="ECO:0000256" key="7">
    <source>
        <dbReference type="ARBA" id="ARBA00023065"/>
    </source>
</evidence>
<evidence type="ECO:0000256" key="5">
    <source>
        <dbReference type="ARBA" id="ARBA00022989"/>
    </source>
</evidence>
<keyword evidence="4 11" id="KW-0812">Transmembrane</keyword>
<dbReference type="HOGENOM" id="CLU_2160779_0_0_1"/>
<keyword evidence="7 11" id="KW-0406">Ion transport</keyword>
<reference evidence="15" key="1">
    <citation type="submission" date="2012-12" db="EMBL/GenBank/DDBJ databases">
        <authorList>
            <person name="Hellsten U."/>
            <person name="Grimwood J."/>
            <person name="Chapman J.A."/>
            <person name="Shapiro H."/>
            <person name="Aerts A."/>
            <person name="Otillar R.P."/>
            <person name="Terry A.Y."/>
            <person name="Boore J.L."/>
            <person name="Simakov O."/>
            <person name="Marletaz F."/>
            <person name="Cho S.-J."/>
            <person name="Edsinger-Gonzales E."/>
            <person name="Havlak P."/>
            <person name="Kuo D.-H."/>
            <person name="Larsson T."/>
            <person name="Lv J."/>
            <person name="Arendt D."/>
            <person name="Savage R."/>
            <person name="Osoegawa K."/>
            <person name="de Jong P."/>
            <person name="Lindberg D.R."/>
            <person name="Seaver E.C."/>
            <person name="Weisblat D.A."/>
            <person name="Putnam N.H."/>
            <person name="Grigoriev I.V."/>
            <person name="Rokhsar D.S."/>
        </authorList>
    </citation>
    <scope>NUCLEOTIDE SEQUENCE</scope>
    <source>
        <strain evidence="15">I ESC-2004</strain>
    </source>
</reference>
<evidence type="ECO:0000256" key="11">
    <source>
        <dbReference type="RuleBase" id="RU000679"/>
    </source>
</evidence>
<gene>
    <name evidence="13" type="ORF">CAPTEDRAFT_211308</name>
</gene>
<dbReference type="AlphaFoldDB" id="R7TIE2"/>
<evidence type="ECO:0000256" key="2">
    <source>
        <dbReference type="ARBA" id="ARBA00022448"/>
    </source>
</evidence>
<keyword evidence="5 12" id="KW-1133">Transmembrane helix</keyword>
<evidence type="ECO:0000256" key="4">
    <source>
        <dbReference type="ARBA" id="ARBA00022692"/>
    </source>
</evidence>
<keyword evidence="3 11" id="KW-0894">Sodium channel</keyword>
<keyword evidence="6" id="KW-0915">Sodium</keyword>
<evidence type="ECO:0000256" key="6">
    <source>
        <dbReference type="ARBA" id="ARBA00023053"/>
    </source>
</evidence>
<dbReference type="Proteomes" id="UP000014760">
    <property type="component" value="Unassembled WGS sequence"/>
</dbReference>
<dbReference type="OrthoDB" id="6332919at2759"/>
<keyword evidence="8 12" id="KW-0472">Membrane</keyword>
<evidence type="ECO:0000256" key="1">
    <source>
        <dbReference type="ARBA" id="ARBA00004141"/>
    </source>
</evidence>
<sequence>MTNISLYTISNNNEMKKGLKKREIEAENKWHKLGSVSTVHGLDKVIDGYHIAGRRWVWLCLISISMCLFAYQASVRLFYYFEYPINMRYDVVNNQSLVFPRVIICNQNVFK</sequence>
<evidence type="ECO:0000256" key="3">
    <source>
        <dbReference type="ARBA" id="ARBA00022461"/>
    </source>
</evidence>
<evidence type="ECO:0000313" key="15">
    <source>
        <dbReference type="Proteomes" id="UP000014760"/>
    </source>
</evidence>
<proteinExistence type="inferred from homology"/>
<name>R7TIE2_CAPTE</name>
<dbReference type="EnsemblMetazoa" id="CapteT211308">
    <property type="protein sequence ID" value="CapteP211308"/>
    <property type="gene ID" value="CapteG211308"/>
</dbReference>
<reference evidence="13 15" key="2">
    <citation type="journal article" date="2013" name="Nature">
        <title>Insights into bilaterian evolution from three spiralian genomes.</title>
        <authorList>
            <person name="Simakov O."/>
            <person name="Marletaz F."/>
            <person name="Cho S.J."/>
            <person name="Edsinger-Gonzales E."/>
            <person name="Havlak P."/>
            <person name="Hellsten U."/>
            <person name="Kuo D.H."/>
            <person name="Larsson T."/>
            <person name="Lv J."/>
            <person name="Arendt D."/>
            <person name="Savage R."/>
            <person name="Osoegawa K."/>
            <person name="de Jong P."/>
            <person name="Grimwood J."/>
            <person name="Chapman J.A."/>
            <person name="Shapiro H."/>
            <person name="Aerts A."/>
            <person name="Otillar R.P."/>
            <person name="Terry A.Y."/>
            <person name="Boore J.L."/>
            <person name="Grigoriev I.V."/>
            <person name="Lindberg D.R."/>
            <person name="Seaver E.C."/>
            <person name="Weisblat D.A."/>
            <person name="Putnam N.H."/>
            <person name="Rokhsar D.S."/>
        </authorList>
    </citation>
    <scope>NUCLEOTIDE SEQUENCE</scope>
    <source>
        <strain evidence="13 15">I ESC-2004</strain>
    </source>
</reference>
<evidence type="ECO:0000313" key="13">
    <source>
        <dbReference type="EMBL" id="ELT93613.1"/>
    </source>
</evidence>
<feature type="transmembrane region" description="Helical" evidence="12">
    <location>
        <begin position="56"/>
        <end position="79"/>
    </location>
</feature>
<keyword evidence="10 11" id="KW-0407">Ion channel</keyword>
<dbReference type="OMA" id="RRIFWIV"/>
<accession>R7TIE2</accession>
<evidence type="ECO:0000313" key="14">
    <source>
        <dbReference type="EnsemblMetazoa" id="CapteP211308"/>
    </source>
</evidence>
<comment type="similarity">
    <text evidence="11">Belongs to the amiloride-sensitive sodium channel (TC 1.A.6) family.</text>
</comment>
<evidence type="ECO:0000256" key="9">
    <source>
        <dbReference type="ARBA" id="ARBA00023201"/>
    </source>
</evidence>
<evidence type="ECO:0000256" key="8">
    <source>
        <dbReference type="ARBA" id="ARBA00023136"/>
    </source>
</evidence>
<keyword evidence="15" id="KW-1185">Reference proteome</keyword>
<protein>
    <submittedName>
        <fullName evidence="13 14">Uncharacterized protein</fullName>
    </submittedName>
</protein>
<evidence type="ECO:0000256" key="10">
    <source>
        <dbReference type="ARBA" id="ARBA00023303"/>
    </source>
</evidence>
<dbReference type="GO" id="GO:0005886">
    <property type="term" value="C:plasma membrane"/>
    <property type="evidence" value="ECO:0007669"/>
    <property type="project" value="TreeGrafter"/>
</dbReference>
<keyword evidence="2 11" id="KW-0813">Transport</keyword>
<organism evidence="13">
    <name type="scientific">Capitella teleta</name>
    <name type="common">Polychaete worm</name>
    <dbReference type="NCBI Taxonomy" id="283909"/>
    <lineage>
        <taxon>Eukaryota</taxon>
        <taxon>Metazoa</taxon>
        <taxon>Spiralia</taxon>
        <taxon>Lophotrochozoa</taxon>
        <taxon>Annelida</taxon>
        <taxon>Polychaeta</taxon>
        <taxon>Sedentaria</taxon>
        <taxon>Scolecida</taxon>
        <taxon>Capitellidae</taxon>
        <taxon>Capitella</taxon>
    </lineage>
</organism>
<dbReference type="EMBL" id="KB309694">
    <property type="protein sequence ID" value="ELT93613.1"/>
    <property type="molecule type" value="Genomic_DNA"/>
</dbReference>
<keyword evidence="9 11" id="KW-0739">Sodium transport</keyword>
<comment type="subcellular location">
    <subcellularLocation>
        <location evidence="1">Membrane</location>
        <topology evidence="1">Multi-pass membrane protein</topology>
    </subcellularLocation>
</comment>
<dbReference type="Pfam" id="PF00858">
    <property type="entry name" value="ASC"/>
    <property type="match status" value="1"/>
</dbReference>
<dbReference type="GO" id="GO:0015280">
    <property type="term" value="F:ligand-gated sodium channel activity"/>
    <property type="evidence" value="ECO:0007669"/>
    <property type="project" value="TreeGrafter"/>
</dbReference>
<dbReference type="InterPro" id="IPR001873">
    <property type="entry name" value="ENaC"/>
</dbReference>
<reference evidence="14" key="3">
    <citation type="submission" date="2015-06" db="UniProtKB">
        <authorList>
            <consortium name="EnsemblMetazoa"/>
        </authorList>
    </citation>
    <scope>IDENTIFICATION</scope>
</reference>